<dbReference type="InterPro" id="IPR000601">
    <property type="entry name" value="PKD_dom"/>
</dbReference>
<name>A0A9D7SQH1_9BACT</name>
<reference evidence="3 4" key="1">
    <citation type="submission" date="2020-10" db="EMBL/GenBank/DDBJ databases">
        <title>Connecting structure to function with the recovery of over 1000 high-quality activated sludge metagenome-assembled genomes encoding full-length rRNA genes using long-read sequencing.</title>
        <authorList>
            <person name="Singleton C.M."/>
            <person name="Petriglieri F."/>
            <person name="Kristensen J.M."/>
            <person name="Kirkegaard R.H."/>
            <person name="Michaelsen T.Y."/>
            <person name="Andersen M.H."/>
            <person name="Karst S.M."/>
            <person name="Dueholm M.S."/>
            <person name="Nielsen P.H."/>
            <person name="Albertsen M."/>
        </authorList>
    </citation>
    <scope>NUCLEOTIDE SEQUENCE [LARGE SCALE GENOMIC DNA]</scope>
    <source>
        <strain evidence="3">Ribe_18-Q3-R11-54_MAXAC.273</strain>
    </source>
</reference>
<dbReference type="Gene3D" id="2.60.40.740">
    <property type="match status" value="3"/>
</dbReference>
<dbReference type="PROSITE" id="PS50093">
    <property type="entry name" value="PKD"/>
    <property type="match status" value="1"/>
</dbReference>
<proteinExistence type="predicted"/>
<dbReference type="SUPFAM" id="SSF49299">
    <property type="entry name" value="PKD domain"/>
    <property type="match status" value="1"/>
</dbReference>
<dbReference type="PROSITE" id="PS51352">
    <property type="entry name" value="THIOREDOXIN_2"/>
    <property type="match status" value="1"/>
</dbReference>
<dbReference type="InterPro" id="IPR035986">
    <property type="entry name" value="PKD_dom_sf"/>
</dbReference>
<evidence type="ECO:0000259" key="1">
    <source>
        <dbReference type="PROSITE" id="PS50093"/>
    </source>
</evidence>
<comment type="caution">
    <text evidence="3">The sequence shown here is derived from an EMBL/GenBank/DDBJ whole genome shotgun (WGS) entry which is preliminary data.</text>
</comment>
<organism evidence="3 4">
    <name type="scientific">Candidatus Opimibacter skivensis</name>
    <dbReference type="NCBI Taxonomy" id="2982028"/>
    <lineage>
        <taxon>Bacteria</taxon>
        <taxon>Pseudomonadati</taxon>
        <taxon>Bacteroidota</taxon>
        <taxon>Saprospiria</taxon>
        <taxon>Saprospirales</taxon>
        <taxon>Saprospiraceae</taxon>
        <taxon>Candidatus Opimibacter</taxon>
    </lineage>
</organism>
<feature type="domain" description="Thioredoxin" evidence="2">
    <location>
        <begin position="23"/>
        <end position="187"/>
    </location>
</feature>
<dbReference type="AlphaFoldDB" id="A0A9D7SQH1"/>
<feature type="domain" description="PKD" evidence="1">
    <location>
        <begin position="574"/>
        <end position="629"/>
    </location>
</feature>
<dbReference type="EMBL" id="JADKGY010000001">
    <property type="protein sequence ID" value="MBK9981375.1"/>
    <property type="molecule type" value="Genomic_DNA"/>
</dbReference>
<dbReference type="InterPro" id="IPR013766">
    <property type="entry name" value="Thioredoxin_domain"/>
</dbReference>
<dbReference type="InterPro" id="IPR025667">
    <property type="entry name" value="SprB_repeat"/>
</dbReference>
<dbReference type="InterPro" id="IPR022409">
    <property type="entry name" value="PKD/Chitinase_dom"/>
</dbReference>
<dbReference type="InterPro" id="IPR013783">
    <property type="entry name" value="Ig-like_fold"/>
</dbReference>
<dbReference type="Pfam" id="PF13573">
    <property type="entry name" value="SprB"/>
    <property type="match status" value="5"/>
</dbReference>
<dbReference type="InterPro" id="IPR026444">
    <property type="entry name" value="Secre_tail"/>
</dbReference>
<dbReference type="InterPro" id="IPR036249">
    <property type="entry name" value="Thioredoxin-like_sf"/>
</dbReference>
<evidence type="ECO:0000313" key="4">
    <source>
        <dbReference type="Proteomes" id="UP000808337"/>
    </source>
</evidence>
<evidence type="ECO:0000259" key="2">
    <source>
        <dbReference type="PROSITE" id="PS51352"/>
    </source>
</evidence>
<evidence type="ECO:0000313" key="3">
    <source>
        <dbReference type="EMBL" id="MBK9981375.1"/>
    </source>
</evidence>
<dbReference type="SUPFAM" id="SSF52833">
    <property type="entry name" value="Thioredoxin-like"/>
    <property type="match status" value="1"/>
</dbReference>
<dbReference type="Gene3D" id="2.60.40.10">
    <property type="entry name" value="Immunoglobulins"/>
    <property type="match status" value="2"/>
</dbReference>
<dbReference type="NCBIfam" id="TIGR04183">
    <property type="entry name" value="Por_Secre_tail"/>
    <property type="match status" value="1"/>
</dbReference>
<dbReference type="CDD" id="cd00146">
    <property type="entry name" value="PKD"/>
    <property type="match status" value="1"/>
</dbReference>
<dbReference type="Gene3D" id="3.40.30.10">
    <property type="entry name" value="Glutaredoxin"/>
    <property type="match status" value="1"/>
</dbReference>
<dbReference type="SMART" id="SM00089">
    <property type="entry name" value="PKD"/>
    <property type="match status" value="2"/>
</dbReference>
<accession>A0A9D7SQH1</accession>
<dbReference type="Proteomes" id="UP000808337">
    <property type="component" value="Unassembled WGS sequence"/>
</dbReference>
<protein>
    <submittedName>
        <fullName evidence="3">T9SS type A sorting domain-containing protein</fullName>
    </submittedName>
</protein>
<sequence>MKHLLTILVILFLSFQTHVYGQLPDGSIAPNWTLTDINGNTHTLYNLLAQGKMVVIEFSATWCGPCWNYMQTGALESFWDQHGPNGDNSAQVFYIESDWNTGMADLLGLTPSSQGNWVANISFPIIDLAPGNNTASQYGITYYPTLYAVCHDHSLYELGQVPASVWSDFIESCNMEATQGNLEPALCVGEGSATVNVSGGHLPYAYQWSNGGNTQTISGLNAGTYHVTVTEGNGKISKVDFVIPGATTPVSISGASVEPTLCSGSSNGNIYIDVQGGTPGYQYDWSNGATSQDLHNVPADTYTITITDNNGCELIQSYTVIEPDPLEATAETTPDNCDQGDGTITLFIEGGVGNYLVTSSEGTVYGNQILDIPAGLVSVDVNDGNGCVWSQDIIIGFQDAPSLDLVQGPDLSCSQSSTTVSGYPSGGYSDFDYQWTTSDGHIVTNATLATITVDAAGTYQLQVTDNVSGCVTIESELVQSNIILPDVDAGQPMQLTCENLQVTLEGNGDPLNTINWTTSGGHIVSGGNSYHPITDAPGTYYIQVINPATNCSNQDSMIVSSGLNPATSAFQYISSGLTINGTDISTGSNLSGWNWTFGDGGTSTETNVVHTYSAAGIYEVCLSVQNGCGVNQSCQMVEVTSSGSVLLVDATVTNVLCFGQSNGSIFLTVNGGSGIYTYTWTGPDSTYTTSSLQDIPAGAYQLVLTDDQGNVFIGGYNVNQPSALALEGSTVIDNSCFGQSNGSITLDISGGFAPYLYSFNGSAPQTENFLNQLPGGSVQVAVTDSNGCVLLAGPYTIFEPSQIILDSTKVTDASGSGQSDGAIELQVSGGIAPYVVTWSNGATGTSISNLVPGSYSYTITDANGCAYASTEPIIVNFPTGLQEATWPDYVTISPNPTKGNAIIKWSELHSVNASLSILSVDGKLMASHAMASSGGKWELSSIGLTQGLYIVLLKQDEQIYPFKLIVL</sequence>
<dbReference type="Pfam" id="PF18911">
    <property type="entry name" value="PKD_4"/>
    <property type="match status" value="1"/>
</dbReference>
<gene>
    <name evidence="3" type="ORF">IPP15_02945</name>
</gene>